<proteinExistence type="inferred from homology"/>
<evidence type="ECO:0000256" key="4">
    <source>
        <dbReference type="PROSITE-ProRule" id="PRU00489"/>
    </source>
</evidence>
<comment type="caution">
    <text evidence="6">The sequence shown here is derived from an EMBL/GenBank/DDBJ whole genome shotgun (WGS) entry which is preliminary data.</text>
</comment>
<dbReference type="PROSITE" id="PS51143">
    <property type="entry name" value="MT_A70"/>
    <property type="match status" value="1"/>
</dbReference>
<keyword evidence="3" id="KW-0949">S-adenosyl-L-methionine</keyword>
<dbReference type="Pfam" id="PF05063">
    <property type="entry name" value="MT-A70"/>
    <property type="match status" value="1"/>
</dbReference>
<evidence type="ECO:0000256" key="5">
    <source>
        <dbReference type="SAM" id="MobiDB-lite"/>
    </source>
</evidence>
<evidence type="ECO:0000313" key="6">
    <source>
        <dbReference type="EMBL" id="GJE03595.1"/>
    </source>
</evidence>
<evidence type="ECO:0000313" key="7">
    <source>
        <dbReference type="Proteomes" id="UP001055153"/>
    </source>
</evidence>
<gene>
    <name evidence="6" type="ORF">GMJLKIPL_5552</name>
</gene>
<name>A0ABQ4SM58_9HYPH</name>
<reference evidence="6" key="1">
    <citation type="journal article" date="2021" name="Front. Microbiol.">
        <title>Comprehensive Comparative Genomics and Phenotyping of Methylobacterium Species.</title>
        <authorList>
            <person name="Alessa O."/>
            <person name="Ogura Y."/>
            <person name="Fujitani Y."/>
            <person name="Takami H."/>
            <person name="Hayashi T."/>
            <person name="Sahin N."/>
            <person name="Tani A."/>
        </authorList>
    </citation>
    <scope>NUCLEOTIDE SEQUENCE</scope>
    <source>
        <strain evidence="6">DSM 17168</strain>
    </source>
</reference>
<evidence type="ECO:0000256" key="2">
    <source>
        <dbReference type="ARBA" id="ARBA00022679"/>
    </source>
</evidence>
<dbReference type="SUPFAM" id="SSF53335">
    <property type="entry name" value="S-adenosyl-L-methionine-dependent methyltransferases"/>
    <property type="match status" value="1"/>
</dbReference>
<keyword evidence="7" id="KW-1185">Reference proteome</keyword>
<dbReference type="Proteomes" id="UP001055153">
    <property type="component" value="Unassembled WGS sequence"/>
</dbReference>
<organism evidence="6 7">
    <name type="scientific">Methylobacterium isbiliense</name>
    <dbReference type="NCBI Taxonomy" id="315478"/>
    <lineage>
        <taxon>Bacteria</taxon>
        <taxon>Pseudomonadati</taxon>
        <taxon>Pseudomonadota</taxon>
        <taxon>Alphaproteobacteria</taxon>
        <taxon>Hyphomicrobiales</taxon>
        <taxon>Methylobacteriaceae</taxon>
        <taxon>Methylobacterium</taxon>
    </lineage>
</organism>
<dbReference type="PANTHER" id="PTHR12829">
    <property type="entry name" value="N6-ADENOSINE-METHYLTRANSFERASE"/>
    <property type="match status" value="1"/>
</dbReference>
<dbReference type="InterPro" id="IPR007757">
    <property type="entry name" value="MT-A70-like"/>
</dbReference>
<keyword evidence="2" id="KW-0808">Transferase</keyword>
<dbReference type="EMBL" id="BPQQ01000084">
    <property type="protein sequence ID" value="GJE03595.1"/>
    <property type="molecule type" value="Genomic_DNA"/>
</dbReference>
<keyword evidence="1" id="KW-0489">Methyltransferase</keyword>
<comment type="similarity">
    <text evidence="4">Belongs to the MT-A70-like family.</text>
</comment>
<sequence>MTGARRSRRANPTPNPTTRLRAARVSRPLPPGAASRLYRLYRFYEAEERAAADERRRAGGRAGQLPGAAGRVRDHIASLDGRIRGRTLAKIVEVFEAAAADPAAFGSLAAEMDRTGTVDGPYTKLRRLRDEARIRALAPVAGRFRTLVLDPPWDTDGLSDSCGPHYARMPVAAIAALPVPAWADAESHLYLWATNNALAVALPLLAGWGFSYKTVHTWTKPNLGRGQYFRNTTEQVLFAVRGGIGTRPRAMAVRTHHAWPVGGHSEKPEGFYDLVRACSYPPYGEGFQRQARPDFTDLFTDAGREAAE</sequence>
<dbReference type="InterPro" id="IPR029063">
    <property type="entry name" value="SAM-dependent_MTases_sf"/>
</dbReference>
<reference evidence="6" key="2">
    <citation type="submission" date="2021-08" db="EMBL/GenBank/DDBJ databases">
        <authorList>
            <person name="Tani A."/>
            <person name="Ola A."/>
            <person name="Ogura Y."/>
            <person name="Katsura K."/>
            <person name="Hayashi T."/>
        </authorList>
    </citation>
    <scope>NUCLEOTIDE SEQUENCE</scope>
    <source>
        <strain evidence="6">DSM 17168</strain>
    </source>
</reference>
<accession>A0ABQ4SM58</accession>
<feature type="region of interest" description="Disordered" evidence="5">
    <location>
        <begin position="1"/>
        <end position="28"/>
    </location>
</feature>
<protein>
    <submittedName>
        <fullName evidence="6">Uncharacterized protein</fullName>
    </submittedName>
</protein>
<dbReference type="PANTHER" id="PTHR12829:SF7">
    <property type="entry name" value="N6-ADENOSINE-METHYLTRANSFERASE CATALYTIC SUBUNIT"/>
    <property type="match status" value="1"/>
</dbReference>
<evidence type="ECO:0000256" key="1">
    <source>
        <dbReference type="ARBA" id="ARBA00022603"/>
    </source>
</evidence>
<evidence type="ECO:0000256" key="3">
    <source>
        <dbReference type="ARBA" id="ARBA00022691"/>
    </source>
</evidence>